<dbReference type="PROSITE" id="PS51450">
    <property type="entry name" value="LRR"/>
    <property type="match status" value="1"/>
</dbReference>
<dbReference type="PANTHER" id="PTHR15454">
    <property type="entry name" value="NISCHARIN RELATED"/>
    <property type="match status" value="1"/>
</dbReference>
<keyword evidence="3" id="KW-0175">Coiled coil</keyword>
<feature type="region of interest" description="Disordered" evidence="4">
    <location>
        <begin position="591"/>
        <end position="613"/>
    </location>
</feature>
<dbReference type="InterPro" id="IPR032675">
    <property type="entry name" value="LRR_dom_sf"/>
</dbReference>
<reference evidence="5" key="1">
    <citation type="submission" date="2012-08" db="EMBL/GenBank/DDBJ databases">
        <title>Comparative genomics of metastatic and non-metastatic Leishmania guyanensis provides insights into polygenic factors involved in Leishmania RNA virus infection.</title>
        <authorList>
            <person name="Smith D."/>
            <person name="Hertz-Fowler C."/>
            <person name="Martin R."/>
            <person name="Dickens N."/>
            <person name="Fasel N."/>
            <person name="Falquet L."/>
            <person name="Beverley S."/>
            <person name="Zangger H."/>
            <person name="Calderon-Copete S."/>
            <person name="Mottram J."/>
            <person name="Xenarios I."/>
        </authorList>
    </citation>
    <scope>NUCLEOTIDE SEQUENCE</scope>
    <source>
        <strain evidence="5">MHOM/BR/75/M4147/SSU:IR2SAT-LUC</strain>
    </source>
</reference>
<gene>
    <name evidence="5" type="primary">LgM4147LRVhigh.28.01550.01400</name>
    <name evidence="5" type="ORF">BN36_2846090</name>
</gene>
<dbReference type="EMBL" id="CALQ01001211">
    <property type="protein sequence ID" value="CCM17111.1"/>
    <property type="molecule type" value="Genomic_DNA"/>
</dbReference>
<evidence type="ECO:0000256" key="2">
    <source>
        <dbReference type="ARBA" id="ARBA00022737"/>
    </source>
</evidence>
<dbReference type="SUPFAM" id="SSF52058">
    <property type="entry name" value="L domain-like"/>
    <property type="match status" value="1"/>
</dbReference>
<feature type="compositionally biased region" description="Polar residues" evidence="4">
    <location>
        <begin position="769"/>
        <end position="785"/>
    </location>
</feature>
<keyword evidence="1" id="KW-0433">Leucine-rich repeat</keyword>
<feature type="region of interest" description="Disordered" evidence="4">
    <location>
        <begin position="823"/>
        <end position="870"/>
    </location>
</feature>
<feature type="compositionally biased region" description="Low complexity" evidence="4">
    <location>
        <begin position="148"/>
        <end position="162"/>
    </location>
</feature>
<feature type="coiled-coil region" evidence="3">
    <location>
        <begin position="699"/>
        <end position="726"/>
    </location>
</feature>
<dbReference type="PANTHER" id="PTHR15454:SF56">
    <property type="entry name" value="PROTEIN PHOSPHATASE 1 REGULATORY SUBUNIT 7-RELATED"/>
    <property type="match status" value="1"/>
</dbReference>
<dbReference type="AlphaFoldDB" id="A0A1E1J0K6"/>
<dbReference type="CDD" id="cd23767">
    <property type="entry name" value="IQCD"/>
    <property type="match status" value="1"/>
</dbReference>
<evidence type="ECO:0000313" key="5">
    <source>
        <dbReference type="EMBL" id="CCM17111.1"/>
    </source>
</evidence>
<dbReference type="Gene3D" id="3.80.10.10">
    <property type="entry name" value="Ribonuclease Inhibitor"/>
    <property type="match status" value="2"/>
</dbReference>
<dbReference type="PROSITE" id="PS50096">
    <property type="entry name" value="IQ"/>
    <property type="match status" value="2"/>
</dbReference>
<dbReference type="Pfam" id="PF00612">
    <property type="entry name" value="IQ"/>
    <property type="match status" value="2"/>
</dbReference>
<dbReference type="InterPro" id="IPR000048">
    <property type="entry name" value="IQ_motif_EF-hand-BS"/>
</dbReference>
<feature type="region of interest" description="Disordered" evidence="4">
    <location>
        <begin position="142"/>
        <end position="162"/>
    </location>
</feature>
<accession>A0A1E1J0K6</accession>
<feature type="compositionally biased region" description="Basic and acidic residues" evidence="4">
    <location>
        <begin position="851"/>
        <end position="870"/>
    </location>
</feature>
<dbReference type="Gene3D" id="1.20.5.190">
    <property type="match status" value="1"/>
</dbReference>
<dbReference type="GO" id="GO:0005737">
    <property type="term" value="C:cytoplasm"/>
    <property type="evidence" value="ECO:0007669"/>
    <property type="project" value="TreeGrafter"/>
</dbReference>
<proteinExistence type="predicted"/>
<feature type="region of interest" description="Disordered" evidence="4">
    <location>
        <begin position="748"/>
        <end position="785"/>
    </location>
</feature>
<sequence>MFNSAHAVLDFSFAPGRDRDLSDLPFEARMLQELAAEEVRELNVTHAQVLSLTSAPGALINDVLQHVTVLRAAHNSISSLHGIEAFCALEVLDLRHNRLRVVDAHAASLLRTLKQLRSVDFSYNNMSLFDLDGSVGAPSSRATGLGAGAAPSSSRSGSGNGSGRLSLSIVDPSDSLLSLTTMNLSHNAFIDLPSLRSTPCLQVLNMSHNRLDALVDFDMRLPLLSLHSLALHSNQLRTATSLVPLCALAATLKHVQVFRNPFTLMQSRSKAAVGTITSSGPAHQSGGALDESMWWRPFLLWLCPLLVTVDQVEFTAGERRVAGVMLFRENGLLSRSRLEYMNPQRKDDLEAYLRRKSESIMPPHDAMTIIDNIERQEKLQECSRGVREGDTGEVGQMVLPISRMNPPRIREAAPPHRLTNGILTTSPSTYHDPLAPDVVEPSTAETTWVAQSSPGAGDATNRSLSGGRVVMFTGETPLCMSPHPNAVLAPNHSHQRAPPASMTSFVRAVQRKLRSLEEVVAVLWRADLSRRIAAAIVIQRYMRGALARMHLSEEEAECCRFIRYQLQQTTVAQAAHGVSIRAAHVGARDAGGASSGSVATRSANQRHSSLEPAEDTCSNMQEILISMRSLQEVMSNMWADLEEYRAMADREQRRAAVFIQRHYRGYRARCEYGRVLKHRRSSPPPASSCTTACQCASETASLQQVVSELRSEVRELRELLQQKTHQQRLATCGDPEKAIDEIVRKYEQRSSAAQLAEPTDPPNLDDDTQPSSAMPSFTEPTVDVSASQEKAATFIAQDQGLLMKGNSYEEGAVRVSKNMPHFTEQTSSLDSTPQKRDYVPGQPTLITKPRPRLESMENARQARNECVKLD</sequence>
<evidence type="ECO:0000256" key="1">
    <source>
        <dbReference type="ARBA" id="ARBA00022614"/>
    </source>
</evidence>
<dbReference type="InterPro" id="IPR001611">
    <property type="entry name" value="Leu-rich_rpt"/>
</dbReference>
<evidence type="ECO:0000256" key="3">
    <source>
        <dbReference type="SAM" id="Coils"/>
    </source>
</evidence>
<feature type="compositionally biased region" description="Low complexity" evidence="4">
    <location>
        <begin position="591"/>
        <end position="603"/>
    </location>
</feature>
<keyword evidence="2" id="KW-0677">Repeat</keyword>
<name>A0A1E1J0K6_LEIGU</name>
<feature type="compositionally biased region" description="Polar residues" evidence="4">
    <location>
        <begin position="823"/>
        <end position="832"/>
    </location>
</feature>
<organism evidence="5">
    <name type="scientific">Leishmania guyanensis</name>
    <dbReference type="NCBI Taxonomy" id="5670"/>
    <lineage>
        <taxon>Eukaryota</taxon>
        <taxon>Discoba</taxon>
        <taxon>Euglenozoa</taxon>
        <taxon>Kinetoplastea</taxon>
        <taxon>Metakinetoplastina</taxon>
        <taxon>Trypanosomatida</taxon>
        <taxon>Trypanosomatidae</taxon>
        <taxon>Leishmaniinae</taxon>
        <taxon>Leishmania</taxon>
        <taxon>Leishmania guyanensis species complex</taxon>
    </lineage>
</organism>
<evidence type="ECO:0000256" key="4">
    <source>
        <dbReference type="SAM" id="MobiDB-lite"/>
    </source>
</evidence>
<dbReference type="SMART" id="SM00015">
    <property type="entry name" value="IQ"/>
    <property type="match status" value="2"/>
</dbReference>
<protein>
    <submittedName>
        <fullName evidence="5">Leucine-rich repeat protein, putative</fullName>
    </submittedName>
</protein>